<feature type="domain" description="HTH luxR-type" evidence="1">
    <location>
        <begin position="259"/>
        <end position="324"/>
    </location>
</feature>
<evidence type="ECO:0000259" key="1">
    <source>
        <dbReference type="PROSITE" id="PS50043"/>
    </source>
</evidence>
<dbReference type="RefSeq" id="WP_053757740.1">
    <property type="nucleotide sequence ID" value="NZ_CP030073.1"/>
</dbReference>
<dbReference type="CDD" id="cd06170">
    <property type="entry name" value="LuxR_C_like"/>
    <property type="match status" value="1"/>
</dbReference>
<dbReference type="AlphaFoldDB" id="A0A2Z4IRZ6"/>
<dbReference type="Gene3D" id="1.10.10.10">
    <property type="entry name" value="Winged helix-like DNA-binding domain superfamily/Winged helix DNA-binding domain"/>
    <property type="match status" value="2"/>
</dbReference>
<gene>
    <name evidence="2" type="ORF">DN051_03910</name>
</gene>
<protein>
    <submittedName>
        <fullName evidence="2">Helix-turn-helix transcriptional regulator</fullName>
    </submittedName>
</protein>
<dbReference type="Pfam" id="PF00196">
    <property type="entry name" value="GerE"/>
    <property type="match status" value="1"/>
</dbReference>
<name>A0A2Z4IRZ6_9ACTN</name>
<dbReference type="PANTHER" id="PTHR34293">
    <property type="entry name" value="HTH-TYPE TRANSCRIPTIONAL REGULATOR TRMBL2"/>
    <property type="match status" value="1"/>
</dbReference>
<dbReference type="InterPro" id="IPR051797">
    <property type="entry name" value="TrmB-like"/>
</dbReference>
<organism evidence="2 3">
    <name type="scientific">Streptomyces cadmiisoli</name>
    <dbReference type="NCBI Taxonomy" id="2184053"/>
    <lineage>
        <taxon>Bacteria</taxon>
        <taxon>Bacillati</taxon>
        <taxon>Actinomycetota</taxon>
        <taxon>Actinomycetes</taxon>
        <taxon>Kitasatosporales</taxon>
        <taxon>Streptomycetaceae</taxon>
        <taxon>Streptomyces</taxon>
        <taxon>Streptomyces aurantiacus group</taxon>
    </lineage>
</organism>
<keyword evidence="3" id="KW-1185">Reference proteome</keyword>
<reference evidence="2 3" key="1">
    <citation type="journal article" date="2019" name="Int. J. Syst. Evol. Microbiol.">
        <title>Streptomyces cadmiisoli sp. nov., a novel actinomycete isolated from cadmium-contaminated soil.</title>
        <authorList>
            <person name="Li K."/>
            <person name="Tang X."/>
            <person name="Zhao J."/>
            <person name="Guo Y."/>
            <person name="Tang Y."/>
            <person name="Gao J."/>
        </authorList>
    </citation>
    <scope>NUCLEOTIDE SEQUENCE [LARGE SCALE GENOMIC DNA]</scope>
    <source>
        <strain evidence="2 3">ZFG47</strain>
    </source>
</reference>
<dbReference type="InterPro" id="IPR036388">
    <property type="entry name" value="WH-like_DNA-bd_sf"/>
</dbReference>
<dbReference type="PANTHER" id="PTHR34293:SF1">
    <property type="entry name" value="HTH-TYPE TRANSCRIPTIONAL REGULATOR TRMBL2"/>
    <property type="match status" value="1"/>
</dbReference>
<proteinExistence type="predicted"/>
<dbReference type="GO" id="GO:0006355">
    <property type="term" value="P:regulation of DNA-templated transcription"/>
    <property type="evidence" value="ECO:0007669"/>
    <property type="project" value="InterPro"/>
</dbReference>
<dbReference type="InterPro" id="IPR016032">
    <property type="entry name" value="Sig_transdc_resp-reg_C-effctor"/>
</dbReference>
<accession>A0A2Z4IRZ6</accession>
<dbReference type="Proteomes" id="UP000249616">
    <property type="component" value="Chromosome"/>
</dbReference>
<dbReference type="InterPro" id="IPR000792">
    <property type="entry name" value="Tscrpt_reg_LuxR_C"/>
</dbReference>
<dbReference type="SMART" id="SM00421">
    <property type="entry name" value="HTH_LUXR"/>
    <property type="match status" value="1"/>
</dbReference>
<dbReference type="PROSITE" id="PS50043">
    <property type="entry name" value="HTH_LUXR_2"/>
    <property type="match status" value="1"/>
</dbReference>
<dbReference type="GO" id="GO:0003677">
    <property type="term" value="F:DNA binding"/>
    <property type="evidence" value="ECO:0007669"/>
    <property type="project" value="InterPro"/>
</dbReference>
<dbReference type="PRINTS" id="PR00038">
    <property type="entry name" value="HTHLUXR"/>
</dbReference>
<dbReference type="KEGG" id="scad:DN051_03910"/>
<evidence type="ECO:0000313" key="2">
    <source>
        <dbReference type="EMBL" id="AWW35901.1"/>
    </source>
</evidence>
<dbReference type="EMBL" id="CP030073">
    <property type="protein sequence ID" value="AWW35901.1"/>
    <property type="molecule type" value="Genomic_DNA"/>
</dbReference>
<evidence type="ECO:0000313" key="3">
    <source>
        <dbReference type="Proteomes" id="UP000249616"/>
    </source>
</evidence>
<sequence>MLSMLGLDEDTEALYRTMLMYPDLGVSALSEHLGRPQEAIRRGLDQLSELALVRPSFEEPGRLRAVTPEVGLELLLKRQQADLAAQQQRVEASRAAAAQLIADFADVRSTTTQAGVEHLVGIDDVRDRLATLACGVENEVMTLVKGQQSVQALEAAKRLDEHLADRGVSCRTVYLHSARNCPRTTEYLTWLVEQGGQVRTVATLPTRMVMFDRTRAVIPLKSDDTTAGGVVLSGEGTLAMLDALFETIWDSARPWGDESRPDAHGLTDSESTVLKLLAAGYTDEAIAKRLGVSHRTARRKATCLMERLGARSRFEAGVQAAKRGWL</sequence>
<dbReference type="SUPFAM" id="SSF46894">
    <property type="entry name" value="C-terminal effector domain of the bipartite response regulators"/>
    <property type="match status" value="1"/>
</dbReference>